<gene>
    <name evidence="4" type="ORF">LR394_04555</name>
</gene>
<dbReference type="InterPro" id="IPR018060">
    <property type="entry name" value="HTH_AraC"/>
</dbReference>
<dbReference type="Gene3D" id="1.10.10.60">
    <property type="entry name" value="Homeodomain-like"/>
    <property type="match status" value="2"/>
</dbReference>
<sequence length="321" mass="34275">MERSVLVVGYEGAELLDIACVTTTLALANLVGRLEDPYRISVAAPGGRPILCQSGLVLQADASVETHTGPLDTLVVSGGITYNRAADDNSLVAHVRRLARDTRRVASVCTGASVLAATGLLDGRRATTHWFFAADIAKRFPKVTVDAAPIFIRDGSAWTAAGVTSALDLSLAFVEEDHGVELARRVSRQLVTYLQRPGNQSQMSIFTAAPAPQHGLVRRVTEHVQVDLAADLSLEALAGLAGVSPRHLTRLFLQEVGEAPGRYVRRARTSAAANLLETTTLPLPAIANRCGLGTAENLRKAFTEYYGVPPSAYRRTQKSPG</sequence>
<proteinExistence type="predicted"/>
<keyword evidence="1" id="KW-0805">Transcription regulation</keyword>
<dbReference type="SMART" id="SM00342">
    <property type="entry name" value="HTH_ARAC"/>
    <property type="match status" value="1"/>
</dbReference>
<dbReference type="SUPFAM" id="SSF46689">
    <property type="entry name" value="Homeodomain-like"/>
    <property type="match status" value="2"/>
</dbReference>
<reference evidence="4" key="1">
    <citation type="submission" date="2021-11" db="EMBL/GenBank/DDBJ databases">
        <title>Streptomyces corallinus and Kineosporia corallina sp. nov., two new coral-derived marine actinobacteria.</title>
        <authorList>
            <person name="Buangrab K."/>
            <person name="Sutthacheep M."/>
            <person name="Yeemin T."/>
            <person name="Harunari E."/>
            <person name="Igarashi Y."/>
            <person name="Sripreechasak P."/>
            <person name="Kanchanasin P."/>
            <person name="Tanasupawat S."/>
            <person name="Phongsopitanun W."/>
        </authorList>
    </citation>
    <scope>NUCLEOTIDE SEQUENCE</scope>
    <source>
        <strain evidence="4">JCM 31032</strain>
    </source>
</reference>
<dbReference type="PROSITE" id="PS01124">
    <property type="entry name" value="HTH_ARAC_FAMILY_2"/>
    <property type="match status" value="1"/>
</dbReference>
<evidence type="ECO:0000256" key="1">
    <source>
        <dbReference type="ARBA" id="ARBA00023015"/>
    </source>
</evidence>
<dbReference type="GO" id="GO:0043565">
    <property type="term" value="F:sequence-specific DNA binding"/>
    <property type="evidence" value="ECO:0007669"/>
    <property type="project" value="InterPro"/>
</dbReference>
<dbReference type="Gene3D" id="3.40.50.880">
    <property type="match status" value="1"/>
</dbReference>
<dbReference type="EMBL" id="JAJOMB010000002">
    <property type="protein sequence ID" value="MCD5310155.1"/>
    <property type="molecule type" value="Genomic_DNA"/>
</dbReference>
<dbReference type="GO" id="GO:0003700">
    <property type="term" value="F:DNA-binding transcription factor activity"/>
    <property type="evidence" value="ECO:0007669"/>
    <property type="project" value="InterPro"/>
</dbReference>
<keyword evidence="2" id="KW-0804">Transcription</keyword>
<dbReference type="InterPro" id="IPR009057">
    <property type="entry name" value="Homeodomain-like_sf"/>
</dbReference>
<dbReference type="AlphaFoldDB" id="A0A9X1NAK6"/>
<evidence type="ECO:0000256" key="2">
    <source>
        <dbReference type="ARBA" id="ARBA00023163"/>
    </source>
</evidence>
<dbReference type="Proteomes" id="UP001138997">
    <property type="component" value="Unassembled WGS sequence"/>
</dbReference>
<dbReference type="CDD" id="cd03137">
    <property type="entry name" value="GATase1_AraC_1"/>
    <property type="match status" value="1"/>
</dbReference>
<dbReference type="PANTHER" id="PTHR43130:SF3">
    <property type="entry name" value="HTH-TYPE TRANSCRIPTIONAL REGULATOR RV1931C"/>
    <property type="match status" value="1"/>
</dbReference>
<comment type="caution">
    <text evidence="4">The sequence shown here is derived from an EMBL/GenBank/DDBJ whole genome shotgun (WGS) entry which is preliminary data.</text>
</comment>
<dbReference type="InterPro" id="IPR002818">
    <property type="entry name" value="DJ-1/PfpI"/>
</dbReference>
<evidence type="ECO:0000313" key="4">
    <source>
        <dbReference type="EMBL" id="MCD5310155.1"/>
    </source>
</evidence>
<feature type="domain" description="HTH araC/xylS-type" evidence="3">
    <location>
        <begin position="218"/>
        <end position="316"/>
    </location>
</feature>
<dbReference type="PANTHER" id="PTHR43130">
    <property type="entry name" value="ARAC-FAMILY TRANSCRIPTIONAL REGULATOR"/>
    <property type="match status" value="1"/>
</dbReference>
<dbReference type="Pfam" id="PF01965">
    <property type="entry name" value="DJ-1_PfpI"/>
    <property type="match status" value="1"/>
</dbReference>
<dbReference type="SUPFAM" id="SSF52317">
    <property type="entry name" value="Class I glutamine amidotransferase-like"/>
    <property type="match status" value="1"/>
</dbReference>
<organism evidence="4 5">
    <name type="scientific">Kineosporia babensis</name>
    <dbReference type="NCBI Taxonomy" id="499548"/>
    <lineage>
        <taxon>Bacteria</taxon>
        <taxon>Bacillati</taxon>
        <taxon>Actinomycetota</taxon>
        <taxon>Actinomycetes</taxon>
        <taxon>Kineosporiales</taxon>
        <taxon>Kineosporiaceae</taxon>
        <taxon>Kineosporia</taxon>
    </lineage>
</organism>
<name>A0A9X1NAK6_9ACTN</name>
<evidence type="ECO:0000259" key="3">
    <source>
        <dbReference type="PROSITE" id="PS01124"/>
    </source>
</evidence>
<dbReference type="Pfam" id="PF12833">
    <property type="entry name" value="HTH_18"/>
    <property type="match status" value="1"/>
</dbReference>
<dbReference type="InterPro" id="IPR029062">
    <property type="entry name" value="Class_I_gatase-like"/>
</dbReference>
<dbReference type="RefSeq" id="WP_231439083.1">
    <property type="nucleotide sequence ID" value="NZ_JAJOMB010000002.1"/>
</dbReference>
<dbReference type="InterPro" id="IPR052158">
    <property type="entry name" value="INH-QAR"/>
</dbReference>
<accession>A0A9X1NAK6</accession>
<evidence type="ECO:0000313" key="5">
    <source>
        <dbReference type="Proteomes" id="UP001138997"/>
    </source>
</evidence>
<protein>
    <submittedName>
        <fullName evidence="4">GlxA family transcriptional regulator</fullName>
    </submittedName>
</protein>
<keyword evidence="5" id="KW-1185">Reference proteome</keyword>